<comment type="caution">
    <text evidence="1">The sequence shown here is derived from an EMBL/GenBank/DDBJ whole genome shotgun (WGS) entry which is preliminary data.</text>
</comment>
<dbReference type="EMBL" id="CAKLBY020000101">
    <property type="protein sequence ID" value="CAK7926682.1"/>
    <property type="molecule type" value="Genomic_DNA"/>
</dbReference>
<gene>
    <name evidence="2" type="ORF">PM001_LOCUS11832</name>
    <name evidence="1" type="ORF">PM001_LOCUS1357</name>
</gene>
<accession>A0AAV1T4F6</accession>
<evidence type="ECO:0000313" key="2">
    <source>
        <dbReference type="EMBL" id="CAK7926682.1"/>
    </source>
</evidence>
<dbReference type="Proteomes" id="UP001162060">
    <property type="component" value="Unassembled WGS sequence"/>
</dbReference>
<name>A0AAV1T4F6_9STRA</name>
<organism evidence="1 3">
    <name type="scientific">Peronospora matthiolae</name>
    <dbReference type="NCBI Taxonomy" id="2874970"/>
    <lineage>
        <taxon>Eukaryota</taxon>
        <taxon>Sar</taxon>
        <taxon>Stramenopiles</taxon>
        <taxon>Oomycota</taxon>
        <taxon>Peronosporomycetes</taxon>
        <taxon>Peronosporales</taxon>
        <taxon>Peronosporaceae</taxon>
        <taxon>Peronospora</taxon>
    </lineage>
</organism>
<reference evidence="1" key="1">
    <citation type="submission" date="2024-01" db="EMBL/GenBank/DDBJ databases">
        <authorList>
            <person name="Webb A."/>
        </authorList>
    </citation>
    <scope>NUCLEOTIDE SEQUENCE</scope>
    <source>
        <strain evidence="1">Pm1</strain>
    </source>
</reference>
<dbReference type="EMBL" id="CAKLBY020000014">
    <property type="protein sequence ID" value="CAK7897029.1"/>
    <property type="molecule type" value="Genomic_DNA"/>
</dbReference>
<evidence type="ECO:0008006" key="4">
    <source>
        <dbReference type="Google" id="ProtNLM"/>
    </source>
</evidence>
<protein>
    <recommendedName>
        <fullName evidence="4">Secreted protein</fullName>
    </recommendedName>
</protein>
<evidence type="ECO:0000313" key="3">
    <source>
        <dbReference type="Proteomes" id="UP001162060"/>
    </source>
</evidence>
<evidence type="ECO:0000313" key="1">
    <source>
        <dbReference type="EMBL" id="CAK7897029.1"/>
    </source>
</evidence>
<sequence>MVYDQACHDMTGLLVGLSVRLLLDCSTDWNAESAAYTIFSKRFEKRQLSCKRALSCVTSVHNACGIKFAKCSSTKYLTLFVLLSVRLFFACEVCHQRKKRDR</sequence>
<dbReference type="AlphaFoldDB" id="A0AAV1T4F6"/>
<proteinExistence type="predicted"/>